<dbReference type="RefSeq" id="WP_179794817.1">
    <property type="nucleotide sequence ID" value="NZ_BAABHP010000014.1"/>
</dbReference>
<dbReference type="Gene3D" id="1.10.8.1060">
    <property type="entry name" value="Corynebacterium glutamicum thioredoxin-dependent arsenate reductase, N-terminal domain"/>
    <property type="match status" value="1"/>
</dbReference>
<reference evidence="1 2" key="1">
    <citation type="submission" date="2020-07" db="EMBL/GenBank/DDBJ databases">
        <title>Sequencing the genomes of 1000 actinobacteria strains.</title>
        <authorList>
            <person name="Klenk H.-P."/>
        </authorList>
    </citation>
    <scope>NUCLEOTIDE SEQUENCE [LARGE SCALE GENOMIC DNA]</scope>
    <source>
        <strain evidence="1 2">DSM 45772</strain>
    </source>
</reference>
<dbReference type="AlphaFoldDB" id="A0A7Y9J6G9"/>
<dbReference type="NCBIfam" id="NF046112">
    <property type="entry name" value="MSMEG_6209_Nter"/>
    <property type="match status" value="1"/>
</dbReference>
<sequence>MVEASTARDDHALLVETEERLVARWGAEGIAPDTVRGAVAEAVDRLAGARVRSFLPILVERSVRQRLVGAS</sequence>
<accession>A0A7Y9J6G9</accession>
<dbReference type="EMBL" id="JACCBN010000001">
    <property type="protein sequence ID" value="NYD37240.1"/>
    <property type="molecule type" value="Genomic_DNA"/>
</dbReference>
<dbReference type="Proteomes" id="UP000535890">
    <property type="component" value="Unassembled WGS sequence"/>
</dbReference>
<evidence type="ECO:0000313" key="2">
    <source>
        <dbReference type="Proteomes" id="UP000535890"/>
    </source>
</evidence>
<proteinExistence type="predicted"/>
<keyword evidence="2" id="KW-1185">Reference proteome</keyword>
<name>A0A7Y9J6G9_9PSEU</name>
<evidence type="ECO:0008006" key="3">
    <source>
        <dbReference type="Google" id="ProtNLM"/>
    </source>
</evidence>
<organism evidence="1 2">
    <name type="scientific">Actinomycetospora corticicola</name>
    <dbReference type="NCBI Taxonomy" id="663602"/>
    <lineage>
        <taxon>Bacteria</taxon>
        <taxon>Bacillati</taxon>
        <taxon>Actinomycetota</taxon>
        <taxon>Actinomycetes</taxon>
        <taxon>Pseudonocardiales</taxon>
        <taxon>Pseudonocardiaceae</taxon>
        <taxon>Actinomycetospora</taxon>
    </lineage>
</organism>
<protein>
    <recommendedName>
        <fullName evidence="3">DUF3562 domain-containing protein</fullName>
    </recommendedName>
</protein>
<evidence type="ECO:0000313" key="1">
    <source>
        <dbReference type="EMBL" id="NYD37240.1"/>
    </source>
</evidence>
<gene>
    <name evidence="1" type="ORF">BJ983_003342</name>
</gene>
<comment type="caution">
    <text evidence="1">The sequence shown here is derived from an EMBL/GenBank/DDBJ whole genome shotgun (WGS) entry which is preliminary data.</text>
</comment>